<comment type="subcellular location">
    <subcellularLocation>
        <location evidence="1">Endomembrane system</location>
        <topology evidence="1">Multi-pass membrane protein</topology>
    </subcellularLocation>
    <subcellularLocation>
        <location evidence="6">Membrane</location>
        <topology evidence="6">Multi-pass membrane protein</topology>
    </subcellularLocation>
</comment>
<dbReference type="AlphaFoldDB" id="A0A4Q5J8G6"/>
<keyword evidence="9" id="KW-0560">Oxidoreductase</keyword>
<dbReference type="InterPro" id="IPR010227">
    <property type="entry name" value="NADH_Q_OxRdtase_chainM/4"/>
</dbReference>
<dbReference type="EC" id="1.6.5.-" evidence="9"/>
<dbReference type="GO" id="GO:0015990">
    <property type="term" value="P:electron transport coupled proton transport"/>
    <property type="evidence" value="ECO:0007669"/>
    <property type="project" value="TreeGrafter"/>
</dbReference>
<sequence>MVAAPVVLVVLVLLVARLSEAAAVRVAAFGGLVVLGWSVWLAALSQTRLDGTAVDVPWLAAIDVRWHLGVDGISLPLLLMSTVVFACTLLALVRNAPDCGGTAWLAALLLLIEAGVLGSFLALDLVLFFAFFEVALIPMWFVIDQWGDAHGPRGLQQRRRAATRFLVFTVLGSALMLVGFVVVRSETGTFDIVRIAASYDPVGPVALTAAALVALGLAVKTPLWPLHIWLPDAHSKAPTVGSVVLAAVLLKLGTYGFLRFWLPLVDPGWDWLLPVVGGVAVVGIVYGALACLAQTDLKRLIAYSSVGHMGFVVLAAATYTIGGVQGAVYASVAHGVVTGLLFFLAGAVKDRYGTGDLRELRGLYGRVPRLGGLVAFGAMASLGLPGLAGFWGEMLAVRAALFPAGVLPRVTFVGFAVVAALGVILASAYFLALLRSAFQAGETGASPPPAVVAGDVSRWEWLVWSPLVAAIVVLGVAPGLLLTPVAEATVAFLGGGR</sequence>
<keyword evidence="5 7" id="KW-0472">Membrane</keyword>
<proteinExistence type="inferred from homology"/>
<feature type="transmembrane region" description="Helical" evidence="7">
    <location>
        <begin position="327"/>
        <end position="348"/>
    </location>
</feature>
<dbReference type="PANTHER" id="PTHR43507">
    <property type="entry name" value="NADH-UBIQUINONE OXIDOREDUCTASE CHAIN 4"/>
    <property type="match status" value="1"/>
</dbReference>
<evidence type="ECO:0000256" key="2">
    <source>
        <dbReference type="ARBA" id="ARBA00009025"/>
    </source>
</evidence>
<reference evidence="9 10" key="1">
    <citation type="submission" date="2019-01" db="EMBL/GenBank/DDBJ databases">
        <title>Nocardioides guangzhouensis sp. nov., an actinobacterium isolated from soil.</title>
        <authorList>
            <person name="Fu Y."/>
            <person name="Cai Y."/>
            <person name="Lin Z."/>
            <person name="Chen P."/>
        </authorList>
    </citation>
    <scope>NUCLEOTIDE SEQUENCE [LARGE SCALE GENOMIC DNA]</scope>
    <source>
        <strain evidence="9 10">NBRC 105384</strain>
    </source>
</reference>
<feature type="transmembrane region" description="Helical" evidence="7">
    <location>
        <begin position="73"/>
        <end position="93"/>
    </location>
</feature>
<dbReference type="NCBIfam" id="TIGR01972">
    <property type="entry name" value="NDH_I_M"/>
    <property type="match status" value="1"/>
</dbReference>
<feature type="domain" description="NADH:quinone oxidoreductase/Mrp antiporter transmembrane" evidence="8">
    <location>
        <begin position="122"/>
        <end position="400"/>
    </location>
</feature>
<dbReference type="Proteomes" id="UP000291189">
    <property type="component" value="Unassembled WGS sequence"/>
</dbReference>
<feature type="transmembrane region" description="Helical" evidence="7">
    <location>
        <begin position="271"/>
        <end position="293"/>
    </location>
</feature>
<dbReference type="Pfam" id="PF00361">
    <property type="entry name" value="Proton_antipo_M"/>
    <property type="match status" value="1"/>
</dbReference>
<evidence type="ECO:0000256" key="3">
    <source>
        <dbReference type="ARBA" id="ARBA00022692"/>
    </source>
</evidence>
<evidence type="ECO:0000256" key="4">
    <source>
        <dbReference type="ARBA" id="ARBA00022989"/>
    </source>
</evidence>
<accession>A0A4Q5J8G6</accession>
<dbReference type="GO" id="GO:0008137">
    <property type="term" value="F:NADH dehydrogenase (ubiquinone) activity"/>
    <property type="evidence" value="ECO:0007669"/>
    <property type="project" value="InterPro"/>
</dbReference>
<dbReference type="InterPro" id="IPR001750">
    <property type="entry name" value="ND/Mrp_TM"/>
</dbReference>
<dbReference type="GO" id="GO:0048039">
    <property type="term" value="F:ubiquinone binding"/>
    <property type="evidence" value="ECO:0007669"/>
    <property type="project" value="TreeGrafter"/>
</dbReference>
<feature type="transmembrane region" description="Helical" evidence="7">
    <location>
        <begin position="164"/>
        <end position="182"/>
    </location>
</feature>
<dbReference type="GO" id="GO:0016020">
    <property type="term" value="C:membrane"/>
    <property type="evidence" value="ECO:0007669"/>
    <property type="project" value="UniProtKB-SubCell"/>
</dbReference>
<evidence type="ECO:0000256" key="5">
    <source>
        <dbReference type="ARBA" id="ARBA00023136"/>
    </source>
</evidence>
<feature type="transmembrane region" description="Helical" evidence="7">
    <location>
        <begin position="300"/>
        <end position="321"/>
    </location>
</feature>
<dbReference type="PRINTS" id="PR01437">
    <property type="entry name" value="NUOXDRDTASE4"/>
</dbReference>
<organism evidence="9 10">
    <name type="scientific">Nocardioides iriomotensis</name>
    <dbReference type="NCBI Taxonomy" id="715784"/>
    <lineage>
        <taxon>Bacteria</taxon>
        <taxon>Bacillati</taxon>
        <taxon>Actinomycetota</taxon>
        <taxon>Actinomycetes</taxon>
        <taxon>Propionibacteriales</taxon>
        <taxon>Nocardioidaceae</taxon>
        <taxon>Nocardioides</taxon>
    </lineage>
</organism>
<feature type="transmembrane region" description="Helical" evidence="7">
    <location>
        <begin position="240"/>
        <end position="259"/>
    </location>
</feature>
<evidence type="ECO:0000256" key="7">
    <source>
        <dbReference type="SAM" id="Phobius"/>
    </source>
</evidence>
<evidence type="ECO:0000313" key="10">
    <source>
        <dbReference type="Proteomes" id="UP000291189"/>
    </source>
</evidence>
<dbReference type="GO" id="GO:0042773">
    <property type="term" value="P:ATP synthesis coupled electron transport"/>
    <property type="evidence" value="ECO:0007669"/>
    <property type="project" value="InterPro"/>
</dbReference>
<keyword evidence="4 7" id="KW-1133">Transmembrane helix</keyword>
<comment type="caution">
    <text evidence="9">The sequence shown here is derived from an EMBL/GenBank/DDBJ whole genome shotgun (WGS) entry which is preliminary data.</text>
</comment>
<comment type="similarity">
    <text evidence="2">Belongs to the complex I subunit 4 family.</text>
</comment>
<name>A0A4Q5J8G6_9ACTN</name>
<dbReference type="GO" id="GO:0003954">
    <property type="term" value="F:NADH dehydrogenase activity"/>
    <property type="evidence" value="ECO:0007669"/>
    <property type="project" value="TreeGrafter"/>
</dbReference>
<dbReference type="OrthoDB" id="9768329at2"/>
<feature type="transmembrane region" description="Helical" evidence="7">
    <location>
        <begin position="461"/>
        <end position="482"/>
    </location>
</feature>
<keyword evidence="3 6" id="KW-0812">Transmembrane</keyword>
<dbReference type="GO" id="GO:0012505">
    <property type="term" value="C:endomembrane system"/>
    <property type="evidence" value="ECO:0007669"/>
    <property type="project" value="UniProtKB-SubCell"/>
</dbReference>
<feature type="transmembrane region" description="Helical" evidence="7">
    <location>
        <begin position="369"/>
        <end position="392"/>
    </location>
</feature>
<evidence type="ECO:0000313" key="9">
    <source>
        <dbReference type="EMBL" id="RYU14924.1"/>
    </source>
</evidence>
<feature type="transmembrane region" description="Helical" evidence="7">
    <location>
        <begin position="126"/>
        <end position="143"/>
    </location>
</feature>
<evidence type="ECO:0000259" key="8">
    <source>
        <dbReference type="Pfam" id="PF00361"/>
    </source>
</evidence>
<evidence type="ECO:0000256" key="1">
    <source>
        <dbReference type="ARBA" id="ARBA00004127"/>
    </source>
</evidence>
<evidence type="ECO:0000256" key="6">
    <source>
        <dbReference type="RuleBase" id="RU000320"/>
    </source>
</evidence>
<dbReference type="InterPro" id="IPR003918">
    <property type="entry name" value="NADH_UbQ_OxRdtase"/>
</dbReference>
<protein>
    <submittedName>
        <fullName evidence="9">NADH-quinone oxidoreductase subunit M</fullName>
        <ecNumber evidence="9">1.6.5.-</ecNumber>
    </submittedName>
</protein>
<feature type="transmembrane region" description="Helical" evidence="7">
    <location>
        <begin position="202"/>
        <end position="219"/>
    </location>
</feature>
<gene>
    <name evidence="9" type="ORF">ETU37_02390</name>
</gene>
<dbReference type="PANTHER" id="PTHR43507:SF1">
    <property type="entry name" value="NADH-UBIQUINONE OXIDOREDUCTASE CHAIN 4"/>
    <property type="match status" value="1"/>
</dbReference>
<feature type="transmembrane region" description="Helical" evidence="7">
    <location>
        <begin position="412"/>
        <end position="434"/>
    </location>
</feature>
<dbReference type="EMBL" id="SDPU01000009">
    <property type="protein sequence ID" value="RYU14924.1"/>
    <property type="molecule type" value="Genomic_DNA"/>
</dbReference>
<keyword evidence="10" id="KW-1185">Reference proteome</keyword>
<feature type="transmembrane region" description="Helical" evidence="7">
    <location>
        <begin position="100"/>
        <end position="120"/>
    </location>
</feature>